<evidence type="ECO:0000256" key="4">
    <source>
        <dbReference type="ARBA" id="ARBA00022692"/>
    </source>
</evidence>
<dbReference type="PROSITE" id="PS50920">
    <property type="entry name" value="SOLCAR"/>
    <property type="match status" value="1"/>
</dbReference>
<feature type="repeat" description="Solcar" evidence="8">
    <location>
        <begin position="441"/>
        <end position="530"/>
    </location>
</feature>
<evidence type="ECO:0000313" key="11">
    <source>
        <dbReference type="EMBL" id="GHP07534.1"/>
    </source>
</evidence>
<evidence type="ECO:0000256" key="6">
    <source>
        <dbReference type="ARBA" id="ARBA00022989"/>
    </source>
</evidence>
<comment type="caution">
    <text evidence="11">The sequence shown here is derived from an EMBL/GenBank/DDBJ whole genome shotgun (WGS) entry which is preliminary data.</text>
</comment>
<evidence type="ECO:0000313" key="12">
    <source>
        <dbReference type="Proteomes" id="UP000660262"/>
    </source>
</evidence>
<feature type="region of interest" description="Disordered" evidence="10">
    <location>
        <begin position="73"/>
        <end position="92"/>
    </location>
</feature>
<dbReference type="PANTHER" id="PTHR45939">
    <property type="entry name" value="PEROXISOMAL MEMBRANE PROTEIN PMP34-RELATED"/>
    <property type="match status" value="1"/>
</dbReference>
<dbReference type="SUPFAM" id="SSF103506">
    <property type="entry name" value="Mitochondrial carrier"/>
    <property type="match status" value="1"/>
</dbReference>
<dbReference type="InterPro" id="IPR052217">
    <property type="entry name" value="Mito/Peroxisomal_Carrier"/>
</dbReference>
<evidence type="ECO:0008006" key="13">
    <source>
        <dbReference type="Google" id="ProtNLM"/>
    </source>
</evidence>
<comment type="subcellular location">
    <subcellularLocation>
        <location evidence="1">Membrane</location>
        <topology evidence="1">Multi-pass membrane protein</topology>
    </subcellularLocation>
</comment>
<keyword evidence="6" id="KW-1133">Transmembrane helix</keyword>
<comment type="similarity">
    <text evidence="2 9">Belongs to the mitochondrial carrier (TC 2.A.29) family.</text>
</comment>
<organism evidence="11 12">
    <name type="scientific">Pycnococcus provasolii</name>
    <dbReference type="NCBI Taxonomy" id="41880"/>
    <lineage>
        <taxon>Eukaryota</taxon>
        <taxon>Viridiplantae</taxon>
        <taxon>Chlorophyta</taxon>
        <taxon>Pseudoscourfieldiophyceae</taxon>
        <taxon>Pseudoscourfieldiales</taxon>
        <taxon>Pycnococcaceae</taxon>
        <taxon>Pycnococcus</taxon>
    </lineage>
</organism>
<dbReference type="Proteomes" id="UP000660262">
    <property type="component" value="Unassembled WGS sequence"/>
</dbReference>
<feature type="region of interest" description="Disordered" evidence="10">
    <location>
        <begin position="264"/>
        <end position="292"/>
    </location>
</feature>
<gene>
    <name evidence="11" type="ORF">PPROV_000627600</name>
</gene>
<feature type="compositionally biased region" description="Acidic residues" evidence="10">
    <location>
        <begin position="267"/>
        <end position="278"/>
    </location>
</feature>
<accession>A0A830HK66</accession>
<sequence>MRSYSSSSKGITSMRCHLTSHPHMHVSNNKMVTRAGTVPSTSSGGGASHVICGRHNLEPAPYSMMGARLHMHGTHDGVSKGPPPLRAVDDSMQSSAAAAAAAAAAARDASTTAAAISSSTSRHSQTPRDSDAQTSTTTTTMPQVNLQNLAAGGAAAILAIYAFNAQQNGTPPTNITNELSAERAKIITSRLAPRPFVTNLQKYAMTHASARRAMSTTTNNSKKDVVYDKSRASARVGGGVAAGVLSSCVAFPLEVLAIGEQVKAAESEEEQEEDDEENASVSSSSSSSSNTPTLLQLPASASSFGWSMGSAVVGQSAYFATYELLAFLAGFDPRVTGNAARLIAHTTVASSMAWIANSPFELGKVRSVATATGREAGTDEIEPLDVALNVGAGMTLTVFEYVTFYLVAAAIVQSAFSDGGSNAASWLVSPGASASAGASALRPLASGTLGVVSAMLAVGITHPLHTIKALAMAEREEESGGEGRGVVQIVEDVVSTSGVAGLYAGLGYATARTLVPAFTFFALLPACERILATLSK</sequence>
<dbReference type="GO" id="GO:0015217">
    <property type="term" value="F:ADP transmembrane transporter activity"/>
    <property type="evidence" value="ECO:0007669"/>
    <property type="project" value="TreeGrafter"/>
</dbReference>
<evidence type="ECO:0000256" key="2">
    <source>
        <dbReference type="ARBA" id="ARBA00006375"/>
    </source>
</evidence>
<evidence type="ECO:0000256" key="5">
    <source>
        <dbReference type="ARBA" id="ARBA00022737"/>
    </source>
</evidence>
<keyword evidence="12" id="KW-1185">Reference proteome</keyword>
<dbReference type="InterPro" id="IPR018108">
    <property type="entry name" value="MCP_transmembrane"/>
</dbReference>
<evidence type="ECO:0000256" key="9">
    <source>
        <dbReference type="RuleBase" id="RU000488"/>
    </source>
</evidence>
<evidence type="ECO:0000256" key="10">
    <source>
        <dbReference type="SAM" id="MobiDB-lite"/>
    </source>
</evidence>
<evidence type="ECO:0000256" key="7">
    <source>
        <dbReference type="ARBA" id="ARBA00023136"/>
    </source>
</evidence>
<dbReference type="EMBL" id="BNJQ01000017">
    <property type="protein sequence ID" value="GHP07534.1"/>
    <property type="molecule type" value="Genomic_DNA"/>
</dbReference>
<dbReference type="GO" id="GO:0016020">
    <property type="term" value="C:membrane"/>
    <property type="evidence" value="ECO:0007669"/>
    <property type="project" value="UniProtKB-SubCell"/>
</dbReference>
<keyword evidence="7 8" id="KW-0472">Membrane</keyword>
<protein>
    <recommendedName>
        <fullName evidence="13">Mitochondrial carrier protein</fullName>
    </recommendedName>
</protein>
<evidence type="ECO:0000256" key="3">
    <source>
        <dbReference type="ARBA" id="ARBA00022448"/>
    </source>
</evidence>
<feature type="region of interest" description="Disordered" evidence="10">
    <location>
        <begin position="114"/>
        <end position="141"/>
    </location>
</feature>
<keyword evidence="3 9" id="KW-0813">Transport</keyword>
<feature type="compositionally biased region" description="Low complexity" evidence="10">
    <location>
        <begin position="279"/>
        <end position="289"/>
    </location>
</feature>
<dbReference type="Gene3D" id="1.50.40.10">
    <property type="entry name" value="Mitochondrial carrier domain"/>
    <property type="match status" value="1"/>
</dbReference>
<reference evidence="11" key="1">
    <citation type="submission" date="2020-10" db="EMBL/GenBank/DDBJ databases">
        <title>Unveiling of a novel bifunctional photoreceptor, Dualchrome1, isolated from a cosmopolitan green alga.</title>
        <authorList>
            <person name="Suzuki S."/>
            <person name="Kawachi M."/>
        </authorList>
    </citation>
    <scope>NUCLEOTIDE SEQUENCE</scope>
    <source>
        <strain evidence="11">NIES 2893</strain>
    </source>
</reference>
<evidence type="ECO:0000256" key="8">
    <source>
        <dbReference type="PROSITE-ProRule" id="PRU00282"/>
    </source>
</evidence>
<keyword evidence="4 8" id="KW-0812">Transmembrane</keyword>
<dbReference type="AlphaFoldDB" id="A0A830HK66"/>
<proteinExistence type="inferred from homology"/>
<dbReference type="Pfam" id="PF00153">
    <property type="entry name" value="Mito_carr"/>
    <property type="match status" value="1"/>
</dbReference>
<keyword evidence="5" id="KW-0677">Repeat</keyword>
<dbReference type="InterPro" id="IPR023395">
    <property type="entry name" value="MCP_dom_sf"/>
</dbReference>
<evidence type="ECO:0000256" key="1">
    <source>
        <dbReference type="ARBA" id="ARBA00004141"/>
    </source>
</evidence>
<name>A0A830HK66_9CHLO</name>